<evidence type="ECO:0000259" key="3">
    <source>
        <dbReference type="PROSITE" id="PS51898"/>
    </source>
</evidence>
<dbReference type="OrthoDB" id="662444at2"/>
<proteinExistence type="predicted"/>
<dbReference type="InterPro" id="IPR013762">
    <property type="entry name" value="Integrase-like_cat_sf"/>
</dbReference>
<dbReference type="AlphaFoldDB" id="A0A562RJ97"/>
<dbReference type="Pfam" id="PF00589">
    <property type="entry name" value="Phage_integrase"/>
    <property type="match status" value="1"/>
</dbReference>
<organism evidence="4 5">
    <name type="scientific">Pseudoduganella lurida</name>
    <dbReference type="NCBI Taxonomy" id="1036180"/>
    <lineage>
        <taxon>Bacteria</taxon>
        <taxon>Pseudomonadati</taxon>
        <taxon>Pseudomonadota</taxon>
        <taxon>Betaproteobacteria</taxon>
        <taxon>Burkholderiales</taxon>
        <taxon>Oxalobacteraceae</taxon>
        <taxon>Telluria group</taxon>
        <taxon>Pseudoduganella</taxon>
    </lineage>
</organism>
<dbReference type="EMBL" id="VLLB01000001">
    <property type="protein sequence ID" value="TWI69013.1"/>
    <property type="molecule type" value="Genomic_DNA"/>
</dbReference>
<dbReference type="PROSITE" id="PS51898">
    <property type="entry name" value="TYR_RECOMBINASE"/>
    <property type="match status" value="1"/>
</dbReference>
<dbReference type="RefSeq" id="WP_145646672.1">
    <property type="nucleotide sequence ID" value="NZ_VLLB01000001.1"/>
</dbReference>
<dbReference type="GO" id="GO:0015074">
    <property type="term" value="P:DNA integration"/>
    <property type="evidence" value="ECO:0007669"/>
    <property type="project" value="InterPro"/>
</dbReference>
<evidence type="ECO:0000313" key="5">
    <source>
        <dbReference type="Proteomes" id="UP000318431"/>
    </source>
</evidence>
<evidence type="ECO:0000313" key="4">
    <source>
        <dbReference type="EMBL" id="TWI69013.1"/>
    </source>
</evidence>
<dbReference type="Proteomes" id="UP000318431">
    <property type="component" value="Unassembled WGS sequence"/>
</dbReference>
<dbReference type="InterPro" id="IPR011010">
    <property type="entry name" value="DNA_brk_join_enz"/>
</dbReference>
<keyword evidence="5" id="KW-1185">Reference proteome</keyword>
<evidence type="ECO:0000256" key="1">
    <source>
        <dbReference type="ARBA" id="ARBA00023125"/>
    </source>
</evidence>
<sequence length="393" mass="43511">MNRTRKTNRGLPRRVYVNHGAYFFVPSEPTIDPRKKKAGPKKWIKLCTVDDGEAAMLAALATILGNPVNAEGTMPWCCSEFKSRMLREYTPKTAGVYSSYLETIAEVFAEFHATQVTTKDWADFLRAKYADKANTAKKLTALAGKLFRFIIGDLGLRQDNPIDQLDMSGYRTRARTVLAGHEQVAAIREAALVGSHGKQTPNGPMFVCLVDMAYLCWQRAQDIRTLQESQIHPSPAGLVGGHVAFIPSKTKLTSGMAVDVTITPAIARVIERARAEKRRRQVVSSYLFPATTNKNVGHPFLKGSLVEMWERARDRAVEKAKAEGREFGPLITFRDLRALGATDAAASGEEHAEIQKRLAHTSGKTTNIYIKRVIPKVSALDTQLPWGNDAAEE</sequence>
<comment type="caution">
    <text evidence="4">The sequence shown here is derived from an EMBL/GenBank/DDBJ whole genome shotgun (WGS) entry which is preliminary data.</text>
</comment>
<reference evidence="4 5" key="1">
    <citation type="journal article" date="2015" name="Stand. Genomic Sci.">
        <title>Genomic Encyclopedia of Bacterial and Archaeal Type Strains, Phase III: the genomes of soil and plant-associated and newly described type strains.</title>
        <authorList>
            <person name="Whitman W.B."/>
            <person name="Woyke T."/>
            <person name="Klenk H.P."/>
            <person name="Zhou Y."/>
            <person name="Lilburn T.G."/>
            <person name="Beck B.J."/>
            <person name="De Vos P."/>
            <person name="Vandamme P."/>
            <person name="Eisen J.A."/>
            <person name="Garrity G."/>
            <person name="Hugenholtz P."/>
            <person name="Kyrpides N.C."/>
        </authorList>
    </citation>
    <scope>NUCLEOTIDE SEQUENCE [LARGE SCALE GENOMIC DNA]</scope>
    <source>
        <strain evidence="4 5">CGMCC 1.10822</strain>
    </source>
</reference>
<protein>
    <submittedName>
        <fullName evidence="4">Phage integrase family protein</fullName>
    </submittedName>
</protein>
<dbReference type="GO" id="GO:0003677">
    <property type="term" value="F:DNA binding"/>
    <property type="evidence" value="ECO:0007669"/>
    <property type="project" value="UniProtKB-KW"/>
</dbReference>
<dbReference type="SUPFAM" id="SSF56349">
    <property type="entry name" value="DNA breaking-rejoining enzymes"/>
    <property type="match status" value="1"/>
</dbReference>
<dbReference type="Gene3D" id="1.10.150.130">
    <property type="match status" value="1"/>
</dbReference>
<accession>A0A562RJ97</accession>
<dbReference type="GO" id="GO:0006310">
    <property type="term" value="P:DNA recombination"/>
    <property type="evidence" value="ECO:0007669"/>
    <property type="project" value="UniProtKB-KW"/>
</dbReference>
<dbReference type="InterPro" id="IPR002104">
    <property type="entry name" value="Integrase_catalytic"/>
</dbReference>
<evidence type="ECO:0000256" key="2">
    <source>
        <dbReference type="ARBA" id="ARBA00023172"/>
    </source>
</evidence>
<feature type="domain" description="Tyr recombinase" evidence="3">
    <location>
        <begin position="173"/>
        <end position="385"/>
    </location>
</feature>
<keyword evidence="2" id="KW-0233">DNA recombination</keyword>
<keyword evidence="1" id="KW-0238">DNA-binding</keyword>
<gene>
    <name evidence="4" type="ORF">IP91_00078</name>
</gene>
<dbReference type="Gene3D" id="1.10.443.10">
    <property type="entry name" value="Intergrase catalytic core"/>
    <property type="match status" value="1"/>
</dbReference>
<dbReference type="InterPro" id="IPR010998">
    <property type="entry name" value="Integrase_recombinase_N"/>
</dbReference>
<name>A0A562RJ97_9BURK</name>